<evidence type="ECO:0000313" key="2">
    <source>
        <dbReference type="Proteomes" id="UP000789366"/>
    </source>
</evidence>
<organism evidence="1 2">
    <name type="scientific">Cetraspora pellucida</name>
    <dbReference type="NCBI Taxonomy" id="1433469"/>
    <lineage>
        <taxon>Eukaryota</taxon>
        <taxon>Fungi</taxon>
        <taxon>Fungi incertae sedis</taxon>
        <taxon>Mucoromycota</taxon>
        <taxon>Glomeromycotina</taxon>
        <taxon>Glomeromycetes</taxon>
        <taxon>Diversisporales</taxon>
        <taxon>Gigasporaceae</taxon>
        <taxon>Cetraspora</taxon>
    </lineage>
</organism>
<gene>
    <name evidence="1" type="ORF">SPELUC_LOCUS17881</name>
</gene>
<protein>
    <submittedName>
        <fullName evidence="1">15256_t:CDS:1</fullName>
    </submittedName>
</protein>
<evidence type="ECO:0000313" key="1">
    <source>
        <dbReference type="EMBL" id="CAG8798936.1"/>
    </source>
</evidence>
<feature type="non-terminal residue" evidence="1">
    <location>
        <position position="80"/>
    </location>
</feature>
<dbReference type="Proteomes" id="UP000789366">
    <property type="component" value="Unassembled WGS sequence"/>
</dbReference>
<feature type="non-terminal residue" evidence="1">
    <location>
        <position position="1"/>
    </location>
</feature>
<keyword evidence="2" id="KW-1185">Reference proteome</keyword>
<dbReference type="EMBL" id="CAJVPW010077574">
    <property type="protein sequence ID" value="CAG8798936.1"/>
    <property type="molecule type" value="Genomic_DNA"/>
</dbReference>
<comment type="caution">
    <text evidence="1">The sequence shown here is derived from an EMBL/GenBank/DDBJ whole genome shotgun (WGS) entry which is preliminary data.</text>
</comment>
<accession>A0ACA9RKT3</accession>
<reference evidence="1" key="1">
    <citation type="submission" date="2021-06" db="EMBL/GenBank/DDBJ databases">
        <authorList>
            <person name="Kallberg Y."/>
            <person name="Tangrot J."/>
            <person name="Rosling A."/>
        </authorList>
    </citation>
    <scope>NUCLEOTIDE SEQUENCE</scope>
    <source>
        <strain evidence="1">28 12/20/2015</strain>
    </source>
</reference>
<name>A0ACA9RKT3_9GLOM</name>
<sequence length="80" mass="8746">SSIEDVSVIYNISKSFIGIIILPLVGNVPEHFTGVIAAIENKMNLSIFISIGSSMQISLFVIPFLVMVGWIIGQPMNFSF</sequence>
<proteinExistence type="predicted"/>